<dbReference type="PRINTS" id="PR00757">
    <property type="entry name" value="AMINEOXDASEF"/>
</dbReference>
<evidence type="ECO:0000256" key="5">
    <source>
        <dbReference type="PIRSR" id="PIRSR601613-1"/>
    </source>
</evidence>
<dbReference type="OrthoDB" id="7777654at2759"/>
<evidence type="ECO:0000256" key="4">
    <source>
        <dbReference type="ARBA" id="ARBA00048448"/>
    </source>
</evidence>
<protein>
    <recommendedName>
        <fullName evidence="6">Amine oxidase</fullName>
        <ecNumber evidence="6">1.4.3.-</ecNumber>
    </recommendedName>
</protein>
<dbReference type="EC" id="1.4.3.-" evidence="6"/>
<dbReference type="Proteomes" id="UP000011083">
    <property type="component" value="Unassembled WGS sequence"/>
</dbReference>
<proteinExistence type="inferred from homology"/>
<comment type="catalytic activity">
    <reaction evidence="4">
        <text>a secondary aliphatic amine + O2 + H2O = a primary amine + an aldehyde + H2O2</text>
        <dbReference type="Rhea" id="RHEA:26414"/>
        <dbReference type="ChEBI" id="CHEBI:15377"/>
        <dbReference type="ChEBI" id="CHEBI:15379"/>
        <dbReference type="ChEBI" id="CHEBI:16240"/>
        <dbReference type="ChEBI" id="CHEBI:17478"/>
        <dbReference type="ChEBI" id="CHEBI:58855"/>
        <dbReference type="ChEBI" id="CHEBI:65296"/>
        <dbReference type="EC" id="1.4.3.4"/>
    </reaction>
</comment>
<dbReference type="InterPro" id="IPR001613">
    <property type="entry name" value="Flavin_amine_oxidase"/>
</dbReference>
<dbReference type="VEuPathDB" id="AmoebaDB:ACA1_097590"/>
<dbReference type="SUPFAM" id="SSF54373">
    <property type="entry name" value="FAD-linked reductases, C-terminal domain"/>
    <property type="match status" value="1"/>
</dbReference>
<feature type="binding site" evidence="5">
    <location>
        <position position="22"/>
    </location>
    <ligand>
        <name>FAD</name>
        <dbReference type="ChEBI" id="CHEBI:57692"/>
    </ligand>
</feature>
<feature type="transmembrane region" description="Helical" evidence="6">
    <location>
        <begin position="666"/>
        <end position="687"/>
    </location>
</feature>
<evidence type="ECO:0000256" key="7">
    <source>
        <dbReference type="SAM" id="MobiDB-lite"/>
    </source>
</evidence>
<dbReference type="RefSeq" id="XP_004335086.1">
    <property type="nucleotide sequence ID" value="XM_004335038.1"/>
</dbReference>
<dbReference type="SUPFAM" id="SSF51905">
    <property type="entry name" value="FAD/NAD(P)-binding domain"/>
    <property type="match status" value="1"/>
</dbReference>
<evidence type="ECO:0000313" key="10">
    <source>
        <dbReference type="Proteomes" id="UP000011083"/>
    </source>
</evidence>
<comment type="similarity">
    <text evidence="2 6">Belongs to the flavin monoamine oxidase family.</text>
</comment>
<dbReference type="InterPro" id="IPR036188">
    <property type="entry name" value="FAD/NAD-bd_sf"/>
</dbReference>
<dbReference type="Gene3D" id="3.50.50.60">
    <property type="entry name" value="FAD/NAD(P)-binding domain"/>
    <property type="match status" value="1"/>
</dbReference>
<dbReference type="GO" id="GO:0097621">
    <property type="term" value="F:monoamine oxidase activity"/>
    <property type="evidence" value="ECO:0007669"/>
    <property type="project" value="UniProtKB-EC"/>
</dbReference>
<dbReference type="PANTHER" id="PTHR43563">
    <property type="entry name" value="AMINE OXIDASE"/>
    <property type="match status" value="1"/>
</dbReference>
<keyword evidence="10" id="KW-1185">Reference proteome</keyword>
<evidence type="ECO:0000313" key="9">
    <source>
        <dbReference type="EMBL" id="ELR13073.1"/>
    </source>
</evidence>
<keyword evidence="6" id="KW-0812">Transmembrane</keyword>
<comment type="cofactor">
    <cofactor evidence="1 6">
        <name>FAD</name>
        <dbReference type="ChEBI" id="CHEBI:57692"/>
    </cofactor>
</comment>
<evidence type="ECO:0000256" key="2">
    <source>
        <dbReference type="ARBA" id="ARBA00005995"/>
    </source>
</evidence>
<dbReference type="Gene3D" id="1.10.405.10">
    <property type="entry name" value="Guanine Nucleotide Dissociation Inhibitor, domain 1"/>
    <property type="match status" value="1"/>
</dbReference>
<dbReference type="STRING" id="1257118.L8GK33"/>
<keyword evidence="6" id="KW-0285">Flavoprotein</keyword>
<dbReference type="Pfam" id="PF01593">
    <property type="entry name" value="Amino_oxidase"/>
    <property type="match status" value="1"/>
</dbReference>
<reference evidence="9 10" key="1">
    <citation type="journal article" date="2013" name="Genome Biol.">
        <title>Genome of Acanthamoeba castellanii highlights extensive lateral gene transfer and early evolution of tyrosine kinase signaling.</title>
        <authorList>
            <person name="Clarke M."/>
            <person name="Lohan A.J."/>
            <person name="Liu B."/>
            <person name="Lagkouvardos I."/>
            <person name="Roy S."/>
            <person name="Zafar N."/>
            <person name="Bertelli C."/>
            <person name="Schilde C."/>
            <person name="Kianianmomeni A."/>
            <person name="Burglin T.R."/>
            <person name="Frech C."/>
            <person name="Turcotte B."/>
            <person name="Kopec K.O."/>
            <person name="Synnott J.M."/>
            <person name="Choo C."/>
            <person name="Paponov I."/>
            <person name="Finkler A."/>
            <person name="Soon Heng Tan C."/>
            <person name="Hutchins A.P."/>
            <person name="Weinmeier T."/>
            <person name="Rattei T."/>
            <person name="Chu J.S."/>
            <person name="Gimenez G."/>
            <person name="Irimia M."/>
            <person name="Rigden D.J."/>
            <person name="Fitzpatrick D.A."/>
            <person name="Lorenzo-Morales J."/>
            <person name="Bateman A."/>
            <person name="Chiu C.H."/>
            <person name="Tang P."/>
            <person name="Hegemann P."/>
            <person name="Fromm H."/>
            <person name="Raoult D."/>
            <person name="Greub G."/>
            <person name="Miranda-Saavedra D."/>
            <person name="Chen N."/>
            <person name="Nash P."/>
            <person name="Ginger M.L."/>
            <person name="Horn M."/>
            <person name="Schaap P."/>
            <person name="Caler L."/>
            <person name="Loftus B."/>
        </authorList>
    </citation>
    <scope>NUCLEOTIDE SEQUENCE [LARGE SCALE GENOMIC DNA]</scope>
    <source>
        <strain evidence="9 10">Neff</strain>
    </source>
</reference>
<evidence type="ECO:0000256" key="1">
    <source>
        <dbReference type="ARBA" id="ARBA00001974"/>
    </source>
</evidence>
<dbReference type="EMBL" id="KB008103">
    <property type="protein sequence ID" value="ELR13073.1"/>
    <property type="molecule type" value="Genomic_DNA"/>
</dbReference>
<dbReference type="GeneID" id="14913312"/>
<keyword evidence="6" id="KW-0472">Membrane</keyword>
<dbReference type="InterPro" id="IPR002937">
    <property type="entry name" value="Amino_oxidase"/>
</dbReference>
<dbReference type="KEGG" id="acan:ACA1_097590"/>
<organism evidence="9 10">
    <name type="scientific">Acanthamoeba castellanii (strain ATCC 30010 / Neff)</name>
    <dbReference type="NCBI Taxonomy" id="1257118"/>
    <lineage>
        <taxon>Eukaryota</taxon>
        <taxon>Amoebozoa</taxon>
        <taxon>Discosea</taxon>
        <taxon>Longamoebia</taxon>
        <taxon>Centramoebida</taxon>
        <taxon>Acanthamoebidae</taxon>
        <taxon>Acanthamoeba</taxon>
    </lineage>
</organism>
<feature type="binding site" evidence="5">
    <location>
        <position position="461"/>
    </location>
    <ligand>
        <name>FAD</name>
        <dbReference type="ChEBI" id="CHEBI:57692"/>
    </ligand>
</feature>
<feature type="compositionally biased region" description="Acidic residues" evidence="7">
    <location>
        <begin position="616"/>
        <end position="625"/>
    </location>
</feature>
<sequence>MDTAPLEQGSNWDVVIVGSGLSGLTAATRILQENKERKVLIVDAVDWFGGRTRSIELAKYDSKVSIGGTFALFEHNDTLQLAKEINCSPTETLKISDVNFNQFSKALFDPSGLPLFFKLMYKGAKIVKEGKIDWSCKTAKELEKISLEDWISKHWILNKFNPNFTREFFYLLETFPNLHGVSALVCAIALYVRFRGIPRNGIEIPPKVLRWEGGTGVFTQALVESLSHHENFRLKLNSPVEQIIQPAINAGANAGPYPVQVVVNDNHTGSVTVNAQYVVVATSPLAAAPANLGGTINYTPALEPGAAQLFSSMEATPTVSRQILVVYKNRWWKKQGGGMFIMPPYATHVNEMGVWGNVVDGSMKDERKAGIVRIFVDSRRLDGMSPKQVEQSTIDFLKHLFPKQHDLVEGYEEIIFHDWNTAKPTIPGVTFTYAPTNNGVLSKFGKYFTQPYGRIHWGGSERSVWGANWMEGAVERGNDVSEELMKMAGWVGPDYNVRKTAATLRVAKRAMPVAAMGAFAVETSAEEDDLEAEPDLEPIKLLPTPTSPLGLAESLQPDDGDKLDIHELYTRVSQVEKPRLLQENDVWISPQMCLDALRELEKAKLLKKKRAAEAEAEAEAEDEAEVASSSSSSSSSVPHPATSSSPLLAGPTVQQLQAVPTLRGEVPAFLLGLTVGVFVTMAAFRFAKGSSQ</sequence>
<evidence type="ECO:0000259" key="8">
    <source>
        <dbReference type="Pfam" id="PF01593"/>
    </source>
</evidence>
<keyword evidence="6" id="KW-1133">Transmembrane helix</keyword>
<evidence type="ECO:0000256" key="6">
    <source>
        <dbReference type="RuleBase" id="RU362067"/>
    </source>
</evidence>
<dbReference type="AlphaFoldDB" id="L8GK33"/>
<feature type="compositionally biased region" description="Low complexity" evidence="7">
    <location>
        <begin position="626"/>
        <end position="637"/>
    </location>
</feature>
<dbReference type="InterPro" id="IPR050703">
    <property type="entry name" value="Flavin_MAO"/>
</dbReference>
<feature type="binding site" evidence="5">
    <location>
        <position position="240"/>
    </location>
    <ligand>
        <name>FAD</name>
        <dbReference type="ChEBI" id="CHEBI:57692"/>
    </ligand>
</feature>
<accession>L8GK33</accession>
<feature type="region of interest" description="Disordered" evidence="7">
    <location>
        <begin position="616"/>
        <end position="649"/>
    </location>
</feature>
<keyword evidence="6" id="KW-0274">FAD</keyword>
<gene>
    <name evidence="9" type="ORF">ACA1_097590</name>
</gene>
<evidence type="ECO:0000256" key="3">
    <source>
        <dbReference type="ARBA" id="ARBA00023002"/>
    </source>
</evidence>
<keyword evidence="3 6" id="KW-0560">Oxidoreductase</keyword>
<name>L8GK33_ACACF</name>
<dbReference type="PANTHER" id="PTHR43563:SF1">
    <property type="entry name" value="AMINE OXIDASE [FLAVIN-CONTAINING] B"/>
    <property type="match status" value="1"/>
</dbReference>
<dbReference type="Gene3D" id="3.90.660.10">
    <property type="match status" value="1"/>
</dbReference>
<feature type="domain" description="Amine oxidase" evidence="8">
    <location>
        <begin position="21"/>
        <end position="484"/>
    </location>
</feature>